<sequence>MVIYNVTCNVDSSVHDQWIVWMREHIPQVLGTGLFMEARFTKVLVKEQDGSHTYSIQYKAYSAQALQEYKDKHSEALQKDGLEKWADKVLSFRTELEVVDEYTVRRKEESQN</sequence>
<evidence type="ECO:0000313" key="2">
    <source>
        <dbReference type="Proteomes" id="UP000029221"/>
    </source>
</evidence>
<protein>
    <submittedName>
        <fullName evidence="1">Uncharacterized protein</fullName>
    </submittedName>
</protein>
<dbReference type="AlphaFoldDB" id="A0A090PXR1"/>
<dbReference type="RefSeq" id="WP_042276080.1">
    <property type="nucleotide sequence ID" value="NZ_BBML01000001.1"/>
</dbReference>
<dbReference type="OrthoDB" id="1121837at2"/>
<dbReference type="EMBL" id="BBML01000001">
    <property type="protein sequence ID" value="GAK95530.1"/>
    <property type="molecule type" value="Genomic_DNA"/>
</dbReference>
<dbReference type="InterPro" id="IPR025563">
    <property type="entry name" value="DUF4286"/>
</dbReference>
<dbReference type="STRING" id="319236.BST91_00140"/>
<gene>
    <name evidence="1" type="ORF">JCM19294_2312</name>
</gene>
<dbReference type="Pfam" id="PF14114">
    <property type="entry name" value="DUF4286"/>
    <property type="match status" value="1"/>
</dbReference>
<reference evidence="1" key="1">
    <citation type="journal article" date="2014" name="Genome Announc.">
        <title>Draft Genome Sequences of Marine Flavobacterium Nonlabens Strains NR17, NR24, NR27, NR32, NR33, and Ara13.</title>
        <authorList>
            <person name="Nakanishi M."/>
            <person name="Meirelles P."/>
            <person name="Suzuki R."/>
            <person name="Takatani N."/>
            <person name="Mino S."/>
            <person name="Suda W."/>
            <person name="Oshima K."/>
            <person name="Hattori M."/>
            <person name="Ohkuma M."/>
            <person name="Hosokawa M."/>
            <person name="Miyashita K."/>
            <person name="Thompson F.L."/>
            <person name="Niwa A."/>
            <person name="Sawabe T."/>
            <person name="Sawabe T."/>
        </authorList>
    </citation>
    <scope>NUCLEOTIDE SEQUENCE [LARGE SCALE GENOMIC DNA]</scope>
    <source>
        <strain evidence="1">JCM 19294</strain>
    </source>
</reference>
<accession>A0A2S7TEC6</accession>
<proteinExistence type="predicted"/>
<accession>A0A090PXR1</accession>
<organism evidence="1 2">
    <name type="scientific">Nonlabens tegetincola</name>
    <dbReference type="NCBI Taxonomy" id="323273"/>
    <lineage>
        <taxon>Bacteria</taxon>
        <taxon>Pseudomonadati</taxon>
        <taxon>Bacteroidota</taxon>
        <taxon>Flavobacteriia</taxon>
        <taxon>Flavobacteriales</taxon>
        <taxon>Flavobacteriaceae</taxon>
        <taxon>Nonlabens</taxon>
    </lineage>
</organism>
<evidence type="ECO:0000313" key="1">
    <source>
        <dbReference type="EMBL" id="GAK95530.1"/>
    </source>
</evidence>
<dbReference type="eggNOG" id="ENOG5032RP1">
    <property type="taxonomic scope" value="Bacteria"/>
</dbReference>
<comment type="caution">
    <text evidence="1">The sequence shown here is derived from an EMBL/GenBank/DDBJ whole genome shotgun (WGS) entry which is preliminary data.</text>
</comment>
<dbReference type="Proteomes" id="UP000029221">
    <property type="component" value="Unassembled WGS sequence"/>
</dbReference>
<name>A0A090PXR1_9FLAO</name>
<keyword evidence="2" id="KW-1185">Reference proteome</keyword>